<feature type="compositionally biased region" description="Polar residues" evidence="1">
    <location>
        <begin position="48"/>
        <end position="60"/>
    </location>
</feature>
<name>A0A0D0CUN6_9AGAM</name>
<reference evidence="3" key="2">
    <citation type="submission" date="2015-01" db="EMBL/GenBank/DDBJ databases">
        <title>Evolutionary Origins and Diversification of the Mycorrhizal Mutualists.</title>
        <authorList>
            <consortium name="DOE Joint Genome Institute"/>
            <consortium name="Mycorrhizal Genomics Consortium"/>
            <person name="Kohler A."/>
            <person name="Kuo A."/>
            <person name="Nagy L.G."/>
            <person name="Floudas D."/>
            <person name="Copeland A."/>
            <person name="Barry K.W."/>
            <person name="Cichocki N."/>
            <person name="Veneault-Fourrey C."/>
            <person name="LaButti K."/>
            <person name="Lindquist E.A."/>
            <person name="Lipzen A."/>
            <person name="Lundell T."/>
            <person name="Morin E."/>
            <person name="Murat C."/>
            <person name="Riley R."/>
            <person name="Ohm R."/>
            <person name="Sun H."/>
            <person name="Tunlid A."/>
            <person name="Henrissat B."/>
            <person name="Grigoriev I.V."/>
            <person name="Hibbett D.S."/>
            <person name="Martin F."/>
        </authorList>
    </citation>
    <scope>NUCLEOTIDE SEQUENCE [LARGE SCALE GENOMIC DNA]</scope>
    <source>
        <strain evidence="3">Ve08.2h10</strain>
    </source>
</reference>
<accession>A0A0D0CUN6</accession>
<evidence type="ECO:0000256" key="1">
    <source>
        <dbReference type="SAM" id="MobiDB-lite"/>
    </source>
</evidence>
<dbReference type="InParanoid" id="A0A0D0CUN6"/>
<dbReference type="Proteomes" id="UP000054538">
    <property type="component" value="Unassembled WGS sequence"/>
</dbReference>
<keyword evidence="3" id="KW-1185">Reference proteome</keyword>
<dbReference type="EMBL" id="KN828539">
    <property type="protein sequence ID" value="KIK74821.1"/>
    <property type="molecule type" value="Genomic_DNA"/>
</dbReference>
<sequence>MPRLSVKTQLFKELEHVAQTLLEHHAKNNSSSSDDSDDSDLSIFPFTPISSITPTLTLSGSENESDSDDDNNATTVVQLLLRRIEAHTEEAKQTRYFNIPAVPLMKDALSDGSLEEKQGRWSGVE</sequence>
<evidence type="ECO:0000313" key="2">
    <source>
        <dbReference type="EMBL" id="KIK74821.1"/>
    </source>
</evidence>
<dbReference type="HOGENOM" id="CLU_1993356_0_0_1"/>
<reference evidence="2 3" key="1">
    <citation type="submission" date="2014-04" db="EMBL/GenBank/DDBJ databases">
        <authorList>
            <consortium name="DOE Joint Genome Institute"/>
            <person name="Kuo A."/>
            <person name="Kohler A."/>
            <person name="Jargeat P."/>
            <person name="Nagy L.G."/>
            <person name="Floudas D."/>
            <person name="Copeland A."/>
            <person name="Barry K.W."/>
            <person name="Cichocki N."/>
            <person name="Veneault-Fourrey C."/>
            <person name="LaButti K."/>
            <person name="Lindquist E.A."/>
            <person name="Lipzen A."/>
            <person name="Lundell T."/>
            <person name="Morin E."/>
            <person name="Murat C."/>
            <person name="Sun H."/>
            <person name="Tunlid A."/>
            <person name="Henrissat B."/>
            <person name="Grigoriev I.V."/>
            <person name="Hibbett D.S."/>
            <person name="Martin F."/>
            <person name="Nordberg H.P."/>
            <person name="Cantor M.N."/>
            <person name="Hua S.X."/>
        </authorList>
    </citation>
    <scope>NUCLEOTIDE SEQUENCE [LARGE SCALE GENOMIC DNA]</scope>
    <source>
        <strain evidence="2 3">Ve08.2h10</strain>
    </source>
</reference>
<evidence type="ECO:0000313" key="3">
    <source>
        <dbReference type="Proteomes" id="UP000054538"/>
    </source>
</evidence>
<gene>
    <name evidence="2" type="ORF">PAXRUDRAFT_19511</name>
</gene>
<dbReference type="AlphaFoldDB" id="A0A0D0CUN6"/>
<protein>
    <submittedName>
        <fullName evidence="2">Unplaced genomic scaffold scaffold_3717, whole genome shotgun sequence</fullName>
    </submittedName>
</protein>
<organism evidence="2 3">
    <name type="scientific">Paxillus rubicundulus Ve08.2h10</name>
    <dbReference type="NCBI Taxonomy" id="930991"/>
    <lineage>
        <taxon>Eukaryota</taxon>
        <taxon>Fungi</taxon>
        <taxon>Dikarya</taxon>
        <taxon>Basidiomycota</taxon>
        <taxon>Agaricomycotina</taxon>
        <taxon>Agaricomycetes</taxon>
        <taxon>Agaricomycetidae</taxon>
        <taxon>Boletales</taxon>
        <taxon>Paxilineae</taxon>
        <taxon>Paxillaceae</taxon>
        <taxon>Paxillus</taxon>
    </lineage>
</organism>
<feature type="region of interest" description="Disordered" evidence="1">
    <location>
        <begin position="25"/>
        <end position="72"/>
    </location>
</feature>
<proteinExistence type="predicted"/>